<gene>
    <name evidence="6" type="ORF">DV701_01910</name>
</gene>
<dbReference type="Pfam" id="PF18317">
    <property type="entry name" value="SDH_C"/>
    <property type="match status" value="1"/>
</dbReference>
<dbReference type="InterPro" id="IPR046346">
    <property type="entry name" value="Aminoacid_DH-like_N_sf"/>
</dbReference>
<dbReference type="Gene3D" id="3.40.50.10860">
    <property type="entry name" value="Leucine Dehydrogenase, chain A, domain 1"/>
    <property type="match status" value="1"/>
</dbReference>
<evidence type="ECO:0000313" key="7">
    <source>
        <dbReference type="Proteomes" id="UP000253790"/>
    </source>
</evidence>
<dbReference type="PANTHER" id="PTHR21089:SF1">
    <property type="entry name" value="BIFUNCTIONAL 3-DEHYDROQUINATE DEHYDRATASE_SHIKIMATE DEHYDROGENASE, CHLOROPLASTIC"/>
    <property type="match status" value="1"/>
</dbReference>
<sequence length="288" mass="29067">MNPSPGGADRTGARRAGVVGRPVGHSLSPRLHRAAFAVLGLDGWTFEATDVPAGGLADHVAGLGPEWVGLAVTMPLKREALELPGAVEVGQDARLAGGANTLLRRGSRWAVDNTDVAGLGAAMAGAGVRAPRRATVLGAGATARSALVALARAGAGEVVLAVRDRVRAETMVLVDELGLSAEVLRLGQERLVLDPAAGEVVVSTLPAGADVSGVLVPDVASAPVVLDVAYAPWPSGFAAAVDRASGGRLAVVRGTEMLLHQAVRQVELMTGHDGPVEAMRAALAGEAG</sequence>
<name>A0A345NS22_9MICO</name>
<dbReference type="GO" id="GO:0009423">
    <property type="term" value="P:chorismate biosynthetic process"/>
    <property type="evidence" value="ECO:0007669"/>
    <property type="project" value="TreeGrafter"/>
</dbReference>
<reference evidence="6 7" key="1">
    <citation type="submission" date="2018-07" db="EMBL/GenBank/DDBJ databases">
        <title>Complete genome sequencing of Ornithinimicrobium sp. AMA3305.</title>
        <authorList>
            <person name="Bae J.-W."/>
        </authorList>
    </citation>
    <scope>NUCLEOTIDE SEQUENCE [LARGE SCALE GENOMIC DNA]</scope>
    <source>
        <strain evidence="6 7">AMA3305</strain>
    </source>
</reference>
<dbReference type="EC" id="1.1.1.25" evidence="6"/>
<dbReference type="Pfam" id="PF08501">
    <property type="entry name" value="Shikimate_dh_N"/>
    <property type="match status" value="1"/>
</dbReference>
<dbReference type="EMBL" id="CP031229">
    <property type="protein sequence ID" value="AXH97830.1"/>
    <property type="molecule type" value="Genomic_DNA"/>
</dbReference>
<dbReference type="GO" id="GO:0019632">
    <property type="term" value="P:shikimate metabolic process"/>
    <property type="evidence" value="ECO:0007669"/>
    <property type="project" value="TreeGrafter"/>
</dbReference>
<dbReference type="OrthoDB" id="9776868at2"/>
<dbReference type="SUPFAM" id="SSF53223">
    <property type="entry name" value="Aminoacid dehydrogenase-like, N-terminal domain"/>
    <property type="match status" value="1"/>
</dbReference>
<dbReference type="InterPro" id="IPR036291">
    <property type="entry name" value="NAD(P)-bd_dom_sf"/>
</dbReference>
<keyword evidence="7" id="KW-1185">Reference proteome</keyword>
<dbReference type="KEGG" id="orn:DV701_01910"/>
<dbReference type="GO" id="GO:0004764">
    <property type="term" value="F:shikimate 3-dehydrogenase (NADP+) activity"/>
    <property type="evidence" value="ECO:0007669"/>
    <property type="project" value="UniProtKB-EC"/>
</dbReference>
<dbReference type="GO" id="GO:0009073">
    <property type="term" value="P:aromatic amino acid family biosynthetic process"/>
    <property type="evidence" value="ECO:0007669"/>
    <property type="project" value="UniProtKB-KW"/>
</dbReference>
<dbReference type="NCBIfam" id="NF001311">
    <property type="entry name" value="PRK00258.1-3"/>
    <property type="match status" value="1"/>
</dbReference>
<proteinExistence type="predicted"/>
<dbReference type="SUPFAM" id="SSF51735">
    <property type="entry name" value="NAD(P)-binding Rossmann-fold domains"/>
    <property type="match status" value="1"/>
</dbReference>
<feature type="region of interest" description="Disordered" evidence="3">
    <location>
        <begin position="1"/>
        <end position="22"/>
    </location>
</feature>
<accession>A0A345NS22</accession>
<evidence type="ECO:0000259" key="5">
    <source>
        <dbReference type="Pfam" id="PF18317"/>
    </source>
</evidence>
<keyword evidence="6" id="KW-0560">Oxidoreductase</keyword>
<feature type="domain" description="SDH C-terminal" evidence="5">
    <location>
        <begin position="254"/>
        <end position="283"/>
    </location>
</feature>
<dbReference type="GO" id="GO:0050661">
    <property type="term" value="F:NADP binding"/>
    <property type="evidence" value="ECO:0007669"/>
    <property type="project" value="TreeGrafter"/>
</dbReference>
<organism evidence="6 7">
    <name type="scientific">Ornithinimicrobium avium</name>
    <dbReference type="NCBI Taxonomy" id="2283195"/>
    <lineage>
        <taxon>Bacteria</taxon>
        <taxon>Bacillati</taxon>
        <taxon>Actinomycetota</taxon>
        <taxon>Actinomycetes</taxon>
        <taxon>Micrococcales</taxon>
        <taxon>Ornithinimicrobiaceae</taxon>
        <taxon>Ornithinimicrobium</taxon>
    </lineage>
</organism>
<evidence type="ECO:0000256" key="1">
    <source>
        <dbReference type="ARBA" id="ARBA00004871"/>
    </source>
</evidence>
<evidence type="ECO:0000256" key="2">
    <source>
        <dbReference type="ARBA" id="ARBA00023141"/>
    </source>
</evidence>
<dbReference type="PANTHER" id="PTHR21089">
    <property type="entry name" value="SHIKIMATE DEHYDROGENASE"/>
    <property type="match status" value="1"/>
</dbReference>
<keyword evidence="2" id="KW-0028">Amino-acid biosynthesis</keyword>
<dbReference type="InterPro" id="IPR041121">
    <property type="entry name" value="SDH_C"/>
</dbReference>
<dbReference type="Gene3D" id="3.40.50.720">
    <property type="entry name" value="NAD(P)-binding Rossmann-like Domain"/>
    <property type="match status" value="1"/>
</dbReference>
<dbReference type="InterPro" id="IPR022893">
    <property type="entry name" value="Shikimate_DH_fam"/>
</dbReference>
<evidence type="ECO:0000259" key="4">
    <source>
        <dbReference type="Pfam" id="PF08501"/>
    </source>
</evidence>
<dbReference type="InterPro" id="IPR013708">
    <property type="entry name" value="Shikimate_DH-bd_N"/>
</dbReference>
<evidence type="ECO:0000313" key="6">
    <source>
        <dbReference type="EMBL" id="AXH97830.1"/>
    </source>
</evidence>
<comment type="pathway">
    <text evidence="1">Metabolic intermediate biosynthesis; chorismate biosynthesis; chorismate from D-erythrose 4-phosphate and phosphoenolpyruvate: step 4/7.</text>
</comment>
<feature type="domain" description="Shikimate dehydrogenase substrate binding N-terminal" evidence="4">
    <location>
        <begin position="18"/>
        <end position="102"/>
    </location>
</feature>
<evidence type="ECO:0000256" key="3">
    <source>
        <dbReference type="SAM" id="MobiDB-lite"/>
    </source>
</evidence>
<protein>
    <submittedName>
        <fullName evidence="6">Shikimate dehydrogenase</fullName>
        <ecNumber evidence="6">1.1.1.25</ecNumber>
    </submittedName>
</protein>
<dbReference type="Proteomes" id="UP000253790">
    <property type="component" value="Chromosome"/>
</dbReference>
<dbReference type="GO" id="GO:0005829">
    <property type="term" value="C:cytosol"/>
    <property type="evidence" value="ECO:0007669"/>
    <property type="project" value="TreeGrafter"/>
</dbReference>
<dbReference type="AlphaFoldDB" id="A0A345NS22"/>
<keyword evidence="2" id="KW-0057">Aromatic amino acid biosynthesis</keyword>